<dbReference type="FunFam" id="3.90.600.10:FF:000001">
    <property type="entry name" value="Trifunctional purine biosynthetic protein adenosine-3"/>
    <property type="match status" value="1"/>
</dbReference>
<dbReference type="InterPro" id="IPR011761">
    <property type="entry name" value="ATP-grasp"/>
</dbReference>
<dbReference type="RefSeq" id="WP_066518427.1">
    <property type="nucleotide sequence ID" value="NZ_CABMOF010000001.1"/>
</dbReference>
<dbReference type="Gene3D" id="3.30.470.20">
    <property type="entry name" value="ATP-grasp fold, B domain"/>
    <property type="match status" value="1"/>
</dbReference>
<evidence type="ECO:0000256" key="5">
    <source>
        <dbReference type="ARBA" id="ARBA00022598"/>
    </source>
</evidence>
<evidence type="ECO:0000256" key="8">
    <source>
        <dbReference type="ARBA" id="ARBA00022840"/>
    </source>
</evidence>
<gene>
    <name evidence="12" type="primary">purD</name>
    <name evidence="15" type="ORF">HMPREF3293_02131</name>
</gene>
<dbReference type="Gene3D" id="3.40.50.20">
    <property type="match status" value="1"/>
</dbReference>
<dbReference type="PROSITE" id="PS50975">
    <property type="entry name" value="ATP_GRASP"/>
    <property type="match status" value="1"/>
</dbReference>
<dbReference type="PROSITE" id="PS00184">
    <property type="entry name" value="GARS"/>
    <property type="match status" value="1"/>
</dbReference>
<evidence type="ECO:0000256" key="13">
    <source>
        <dbReference type="PROSITE-ProRule" id="PRU00409"/>
    </source>
</evidence>
<dbReference type="SMART" id="SM01209">
    <property type="entry name" value="GARS_A"/>
    <property type="match status" value="1"/>
</dbReference>
<dbReference type="Pfam" id="PF02843">
    <property type="entry name" value="GARS_C"/>
    <property type="match status" value="1"/>
</dbReference>
<evidence type="ECO:0000256" key="10">
    <source>
        <dbReference type="ARBA" id="ARBA00042242"/>
    </source>
</evidence>
<comment type="cofactor">
    <cofactor evidence="1">
        <name>Mn(2+)</name>
        <dbReference type="ChEBI" id="CHEBI:29035"/>
    </cofactor>
</comment>
<evidence type="ECO:0000256" key="9">
    <source>
        <dbReference type="ARBA" id="ARBA00038345"/>
    </source>
</evidence>
<keyword evidence="6 13" id="KW-0547">Nucleotide-binding</keyword>
<keyword evidence="5 12" id="KW-0436">Ligase</keyword>
<dbReference type="Gene3D" id="3.30.1490.20">
    <property type="entry name" value="ATP-grasp fold, A domain"/>
    <property type="match status" value="1"/>
</dbReference>
<evidence type="ECO:0000256" key="12">
    <source>
        <dbReference type="HAMAP-Rule" id="MF_00138"/>
    </source>
</evidence>
<dbReference type="Pfam" id="PF02844">
    <property type="entry name" value="GARS_N"/>
    <property type="match status" value="1"/>
</dbReference>
<dbReference type="EMBL" id="LSZW01000063">
    <property type="protein sequence ID" value="KXK64886.1"/>
    <property type="molecule type" value="Genomic_DNA"/>
</dbReference>
<dbReference type="GO" id="GO:0005524">
    <property type="term" value="F:ATP binding"/>
    <property type="evidence" value="ECO:0007669"/>
    <property type="project" value="UniProtKB-UniRule"/>
</dbReference>
<comment type="pathway">
    <text evidence="3 12">Purine metabolism; IMP biosynthesis via de novo pathway; N(1)-(5-phospho-D-ribosyl)glycinamide from 5-phospho-alpha-D-ribose 1-diphosphate: step 2/2.</text>
</comment>
<dbReference type="GO" id="GO:0009113">
    <property type="term" value="P:purine nucleobase biosynthetic process"/>
    <property type="evidence" value="ECO:0007669"/>
    <property type="project" value="InterPro"/>
</dbReference>
<dbReference type="KEGG" id="cmiu:B1H56_04620"/>
<dbReference type="Pfam" id="PF01071">
    <property type="entry name" value="GARS_A"/>
    <property type="match status" value="1"/>
</dbReference>
<reference evidence="15 16" key="1">
    <citation type="submission" date="2016-02" db="EMBL/GenBank/DDBJ databases">
        <authorList>
            <person name="Wen L."/>
            <person name="He K."/>
            <person name="Yang H."/>
        </authorList>
    </citation>
    <scope>NUCLEOTIDE SEQUENCE [LARGE SCALE GENOMIC DNA]</scope>
    <source>
        <strain evidence="15 16">DSM 22607</strain>
    </source>
</reference>
<dbReference type="SUPFAM" id="SSF56059">
    <property type="entry name" value="Glutathione synthetase ATP-binding domain-like"/>
    <property type="match status" value="1"/>
</dbReference>
<dbReference type="SUPFAM" id="SSF51246">
    <property type="entry name" value="Rudiment single hybrid motif"/>
    <property type="match status" value="1"/>
</dbReference>
<dbReference type="PANTHER" id="PTHR43472:SF1">
    <property type="entry name" value="PHOSPHORIBOSYLAMINE--GLYCINE LIGASE, CHLOROPLASTIC"/>
    <property type="match status" value="1"/>
</dbReference>
<dbReference type="Gene3D" id="3.90.600.10">
    <property type="entry name" value="Phosphoribosylglycinamide synthetase, C-terminal domain"/>
    <property type="match status" value="1"/>
</dbReference>
<dbReference type="OrthoDB" id="9807240at2"/>
<evidence type="ECO:0000256" key="2">
    <source>
        <dbReference type="ARBA" id="ARBA00001946"/>
    </source>
</evidence>
<evidence type="ECO:0000259" key="14">
    <source>
        <dbReference type="PROSITE" id="PS50975"/>
    </source>
</evidence>
<keyword evidence="8 13" id="KW-0067">ATP-binding</keyword>
<evidence type="ECO:0000256" key="4">
    <source>
        <dbReference type="ARBA" id="ARBA00013255"/>
    </source>
</evidence>
<dbReference type="SUPFAM" id="SSF52440">
    <property type="entry name" value="PreATP-grasp domain"/>
    <property type="match status" value="1"/>
</dbReference>
<evidence type="ECO:0000313" key="15">
    <source>
        <dbReference type="EMBL" id="KXK64886.1"/>
    </source>
</evidence>
<sequence>MKKVLVVGGGGREHAILWKLKQGKEALELFCAPGNGGIAQIATCVPIKADDVEGMVAWSKENGMDLVFVAPDDPLALGMVDALQEAGIRAFGPTKAAAEIEWSKSYSKWLMKKYGIPTADFEVFDDADQAIRYLLEANYPIVVKADGLALGKGVLICDNFGQAKQAVQEIMLDKKFGAAGAQVVIEEFMTGPEVSVLAFCDGKTILPMVSAQDHKRAYDGDEGLNTGGMGTFAPSPKFTPELQEYARKAIFEKTVEALNAEGREFKGVIFFGLMITPDGLKVLEYNARLGDPEAQSVFMMMDTELIEVIDAVIDGTLDRVSFQWKDGNAVCVVMASGGYPQKYESGKLIEGLDDAEDGVVVFHAGTKLGEDGRLYTNGGRVLGVTAVGKDIPHAREIAYRNAEKIRFEGAHYRKDIGIK</sequence>
<dbReference type="InterPro" id="IPR037123">
    <property type="entry name" value="PRibGlycinamide_synth_C_sf"/>
</dbReference>
<dbReference type="HAMAP" id="MF_00138">
    <property type="entry name" value="GARS"/>
    <property type="match status" value="1"/>
</dbReference>
<organism evidence="15 16">
    <name type="scientific">Christensenella minuta</name>
    <dbReference type="NCBI Taxonomy" id="626937"/>
    <lineage>
        <taxon>Bacteria</taxon>
        <taxon>Bacillati</taxon>
        <taxon>Bacillota</taxon>
        <taxon>Clostridia</taxon>
        <taxon>Christensenellales</taxon>
        <taxon>Christensenellaceae</taxon>
        <taxon>Christensenella</taxon>
    </lineage>
</organism>
<evidence type="ECO:0000256" key="6">
    <source>
        <dbReference type="ARBA" id="ARBA00022741"/>
    </source>
</evidence>
<dbReference type="InterPro" id="IPR020560">
    <property type="entry name" value="PRibGlycinamide_synth_C-dom"/>
</dbReference>
<dbReference type="PANTHER" id="PTHR43472">
    <property type="entry name" value="PHOSPHORIBOSYLAMINE--GLYCINE LIGASE"/>
    <property type="match status" value="1"/>
</dbReference>
<comment type="caution">
    <text evidence="15">The sequence shown here is derived from an EMBL/GenBank/DDBJ whole genome shotgun (WGS) entry which is preliminary data.</text>
</comment>
<keyword evidence="7 12" id="KW-0658">Purine biosynthesis</keyword>
<proteinExistence type="inferred from homology"/>
<dbReference type="GO" id="GO:0046872">
    <property type="term" value="F:metal ion binding"/>
    <property type="evidence" value="ECO:0007669"/>
    <property type="project" value="InterPro"/>
</dbReference>
<evidence type="ECO:0000256" key="7">
    <source>
        <dbReference type="ARBA" id="ARBA00022755"/>
    </source>
</evidence>
<comment type="cofactor">
    <cofactor evidence="2">
        <name>Mg(2+)</name>
        <dbReference type="ChEBI" id="CHEBI:18420"/>
    </cofactor>
</comment>
<name>A0A136Q2Y6_9FIRM</name>
<dbReference type="InterPro" id="IPR011054">
    <property type="entry name" value="Rudment_hybrid_motif"/>
</dbReference>
<evidence type="ECO:0000313" key="16">
    <source>
        <dbReference type="Proteomes" id="UP000070366"/>
    </source>
</evidence>
<dbReference type="InterPro" id="IPR013815">
    <property type="entry name" value="ATP_grasp_subdomain_1"/>
</dbReference>
<comment type="similarity">
    <text evidence="9 12">Belongs to the GARS family.</text>
</comment>
<dbReference type="GO" id="GO:0006189">
    <property type="term" value="P:'de novo' IMP biosynthetic process"/>
    <property type="evidence" value="ECO:0007669"/>
    <property type="project" value="UniProtKB-UniRule"/>
</dbReference>
<dbReference type="UniPathway" id="UPA00074">
    <property type="reaction ID" value="UER00125"/>
</dbReference>
<dbReference type="STRING" id="626937.HMPREF3293_02131"/>
<dbReference type="AlphaFoldDB" id="A0A136Q2Y6"/>
<evidence type="ECO:0000256" key="11">
    <source>
        <dbReference type="ARBA" id="ARBA00042864"/>
    </source>
</evidence>
<dbReference type="InterPro" id="IPR020559">
    <property type="entry name" value="PRibGlycinamide_synth_CS"/>
</dbReference>
<dbReference type="InterPro" id="IPR020561">
    <property type="entry name" value="PRibGlycinamid_synth_ATP-grasp"/>
</dbReference>
<dbReference type="EC" id="6.3.4.13" evidence="4 12"/>
<keyword evidence="16" id="KW-1185">Reference proteome</keyword>
<dbReference type="InterPro" id="IPR000115">
    <property type="entry name" value="PRibGlycinamide_synth"/>
</dbReference>
<dbReference type="InterPro" id="IPR020562">
    <property type="entry name" value="PRibGlycinamide_synth_N"/>
</dbReference>
<dbReference type="Proteomes" id="UP000070366">
    <property type="component" value="Unassembled WGS sequence"/>
</dbReference>
<dbReference type="NCBIfam" id="TIGR00877">
    <property type="entry name" value="purD"/>
    <property type="match status" value="1"/>
</dbReference>
<dbReference type="GO" id="GO:0004637">
    <property type="term" value="F:phosphoribosylamine-glycine ligase activity"/>
    <property type="evidence" value="ECO:0007669"/>
    <property type="project" value="UniProtKB-UniRule"/>
</dbReference>
<dbReference type="SMART" id="SM01210">
    <property type="entry name" value="GARS_C"/>
    <property type="match status" value="1"/>
</dbReference>
<dbReference type="InterPro" id="IPR016185">
    <property type="entry name" value="PreATP-grasp_dom_sf"/>
</dbReference>
<evidence type="ECO:0000256" key="1">
    <source>
        <dbReference type="ARBA" id="ARBA00001936"/>
    </source>
</evidence>
<dbReference type="PATRIC" id="fig|626937.4.peg.2103"/>
<evidence type="ECO:0000256" key="3">
    <source>
        <dbReference type="ARBA" id="ARBA00005174"/>
    </source>
</evidence>
<feature type="domain" description="ATP-grasp" evidence="14">
    <location>
        <begin position="108"/>
        <end position="314"/>
    </location>
</feature>
<accession>A0A136Q2Y6</accession>
<comment type="catalytic activity">
    <reaction evidence="12">
        <text>5-phospho-beta-D-ribosylamine + glycine + ATP = N(1)-(5-phospho-beta-D-ribosyl)glycinamide + ADP + phosphate + H(+)</text>
        <dbReference type="Rhea" id="RHEA:17453"/>
        <dbReference type="ChEBI" id="CHEBI:15378"/>
        <dbReference type="ChEBI" id="CHEBI:30616"/>
        <dbReference type="ChEBI" id="CHEBI:43474"/>
        <dbReference type="ChEBI" id="CHEBI:57305"/>
        <dbReference type="ChEBI" id="CHEBI:58681"/>
        <dbReference type="ChEBI" id="CHEBI:143788"/>
        <dbReference type="ChEBI" id="CHEBI:456216"/>
        <dbReference type="EC" id="6.3.4.13"/>
    </reaction>
</comment>
<protein>
    <recommendedName>
        <fullName evidence="4 12">Phosphoribosylamine--glycine ligase</fullName>
        <ecNumber evidence="4 12">6.3.4.13</ecNumber>
    </recommendedName>
    <alternativeName>
        <fullName evidence="12">GARS</fullName>
    </alternativeName>
    <alternativeName>
        <fullName evidence="10 12">Glycinamide ribonucleotide synthetase</fullName>
    </alternativeName>
    <alternativeName>
        <fullName evidence="11 12">Phosphoribosylglycinamide synthetase</fullName>
    </alternativeName>
</protein>